<keyword evidence="10" id="KW-1185">Reference proteome</keyword>
<dbReference type="InterPro" id="IPR027417">
    <property type="entry name" value="P-loop_NTPase"/>
</dbReference>
<dbReference type="Gene3D" id="3.40.50.300">
    <property type="entry name" value="P-loop containing nucleotide triphosphate hydrolases"/>
    <property type="match status" value="1"/>
</dbReference>
<dbReference type="STRING" id="435830.HMPREF0045_01311"/>
<keyword evidence="4" id="KW-0067">ATP-binding</keyword>
<feature type="domain" description="Zeta toxin" evidence="8">
    <location>
        <begin position="25"/>
        <end position="212"/>
    </location>
</feature>
<evidence type="ECO:0000256" key="4">
    <source>
        <dbReference type="ARBA" id="ARBA00022840"/>
    </source>
</evidence>
<feature type="compositionally biased region" description="Basic and acidic residues" evidence="7">
    <location>
        <begin position="296"/>
        <end position="318"/>
    </location>
</feature>
<evidence type="ECO:0000313" key="9">
    <source>
        <dbReference type="EMBL" id="EHM87851.1"/>
    </source>
</evidence>
<dbReference type="SUPFAM" id="SSF52540">
    <property type="entry name" value="P-loop containing nucleoside triphosphate hydrolases"/>
    <property type="match status" value="1"/>
</dbReference>
<dbReference type="Pfam" id="PF06414">
    <property type="entry name" value="Zeta_toxin"/>
    <property type="match status" value="1"/>
</dbReference>
<dbReference type="AlphaFoldDB" id="G9PGE5"/>
<evidence type="ECO:0000256" key="2">
    <source>
        <dbReference type="ARBA" id="ARBA00011963"/>
    </source>
</evidence>
<dbReference type="GO" id="GO:0016301">
    <property type="term" value="F:kinase activity"/>
    <property type="evidence" value="ECO:0007669"/>
    <property type="project" value="InterPro"/>
</dbReference>
<name>G9PGE5_9ACTO</name>
<dbReference type="RefSeq" id="WP_005986741.1">
    <property type="nucleotide sequence ID" value="NZ_JH470338.1"/>
</dbReference>
<evidence type="ECO:0000256" key="3">
    <source>
        <dbReference type="ARBA" id="ARBA00022741"/>
    </source>
</evidence>
<dbReference type="InterPro" id="IPR010488">
    <property type="entry name" value="Zeta_toxin_domain"/>
</dbReference>
<dbReference type="EC" id="2.7.1.176" evidence="2"/>
<proteinExistence type="inferred from homology"/>
<accession>G9PGE5</accession>
<evidence type="ECO:0000256" key="6">
    <source>
        <dbReference type="ARBA" id="ARBA00048178"/>
    </source>
</evidence>
<dbReference type="eggNOG" id="COG4185">
    <property type="taxonomic scope" value="Bacteria"/>
</dbReference>
<evidence type="ECO:0000313" key="10">
    <source>
        <dbReference type="Proteomes" id="UP000003822"/>
    </source>
</evidence>
<gene>
    <name evidence="9" type="ORF">HMPREF0045_01311</name>
</gene>
<dbReference type="EMBL" id="ACRN01000010">
    <property type="protein sequence ID" value="EHM87851.1"/>
    <property type="molecule type" value="Genomic_DNA"/>
</dbReference>
<feature type="region of interest" description="Disordered" evidence="7">
    <location>
        <begin position="292"/>
        <end position="318"/>
    </location>
</feature>
<comment type="caution">
    <text evidence="9">The sequence shown here is derived from an EMBL/GenBank/DDBJ whole genome shotgun (WGS) entry which is preliminary data.</text>
</comment>
<dbReference type="GO" id="GO:0005524">
    <property type="term" value="F:ATP binding"/>
    <property type="evidence" value="ECO:0007669"/>
    <property type="project" value="UniProtKB-KW"/>
</dbReference>
<comment type="similarity">
    <text evidence="1">Belongs to the zeta toxin family.</text>
</comment>
<dbReference type="OrthoDB" id="9792687at2"/>
<keyword evidence="3" id="KW-0547">Nucleotide-binding</keyword>
<organism evidence="9 10">
    <name type="scientific">Actinomyces graevenitzii C83</name>
    <dbReference type="NCBI Taxonomy" id="435830"/>
    <lineage>
        <taxon>Bacteria</taxon>
        <taxon>Bacillati</taxon>
        <taxon>Actinomycetota</taxon>
        <taxon>Actinomycetes</taxon>
        <taxon>Actinomycetales</taxon>
        <taxon>Actinomycetaceae</taxon>
        <taxon>Actinomyces</taxon>
    </lineage>
</organism>
<dbReference type="Proteomes" id="UP000003822">
    <property type="component" value="Unassembled WGS sequence"/>
</dbReference>
<evidence type="ECO:0000256" key="5">
    <source>
        <dbReference type="ARBA" id="ARBA00032897"/>
    </source>
</evidence>
<comment type="catalytic activity">
    <reaction evidence="6">
        <text>UDP-N-acetyl-alpha-D-glucosamine + ATP = UDP-N-acetyl-alpha-D-glucosamine 3'-phosphate + ADP + H(+)</text>
        <dbReference type="Rhea" id="RHEA:32671"/>
        <dbReference type="ChEBI" id="CHEBI:15378"/>
        <dbReference type="ChEBI" id="CHEBI:30616"/>
        <dbReference type="ChEBI" id="CHEBI:57705"/>
        <dbReference type="ChEBI" id="CHEBI:64353"/>
        <dbReference type="ChEBI" id="CHEBI:456216"/>
        <dbReference type="EC" id="2.7.1.176"/>
    </reaction>
</comment>
<dbReference type="PATRIC" id="fig|435830.3.peg.1259"/>
<reference evidence="9 10" key="1">
    <citation type="submission" date="2011-10" db="EMBL/GenBank/DDBJ databases">
        <title>The Genome Sequence of Actinomyces graevenitzii C83.</title>
        <authorList>
            <consortium name="The Broad Institute Genome Sequencing Platform"/>
            <consortium name="The Broad Institute Genome Sequencing Center for Infectious Disease"/>
            <person name="Earl A."/>
            <person name="Ward D."/>
            <person name="Feldgarden M."/>
            <person name="Gevers D."/>
            <person name="Sibley C.D."/>
            <person name="Field T.R."/>
            <person name="Grinwis M."/>
            <person name="Eshaghurshan C.S."/>
            <person name="Surette M.G."/>
            <person name="Young S.K."/>
            <person name="Zeng Q."/>
            <person name="Gargeya S."/>
            <person name="Fitzgerald M."/>
            <person name="Haas B."/>
            <person name="Abouelleil A."/>
            <person name="Alvarado L."/>
            <person name="Arachchi H.M."/>
            <person name="Berlin A."/>
            <person name="Brown A."/>
            <person name="Chapman S.B."/>
            <person name="Chen Z."/>
            <person name="Dunbar C."/>
            <person name="Freedman E."/>
            <person name="Gearin G."/>
            <person name="Goldberg J."/>
            <person name="Griggs A."/>
            <person name="Gujja S."/>
            <person name="Heiman D."/>
            <person name="Howarth C."/>
            <person name="Larson L."/>
            <person name="Lui A."/>
            <person name="MacDonald P.J.P."/>
            <person name="Montmayeur A."/>
            <person name="Murphy C."/>
            <person name="Neiman D."/>
            <person name="Pearson M."/>
            <person name="Priest M."/>
            <person name="Roberts A."/>
            <person name="Saif S."/>
            <person name="Shea T."/>
            <person name="Shenoy N."/>
            <person name="Sisk P."/>
            <person name="Stolte C."/>
            <person name="Sykes S."/>
            <person name="Wortman J."/>
            <person name="Nusbaum C."/>
            <person name="Birren B."/>
        </authorList>
    </citation>
    <scope>NUCLEOTIDE SEQUENCE [LARGE SCALE GENOMIC DNA]</scope>
    <source>
        <strain evidence="9 10">C83</strain>
    </source>
</reference>
<evidence type="ECO:0000259" key="8">
    <source>
        <dbReference type="Pfam" id="PF06414"/>
    </source>
</evidence>
<dbReference type="HOGENOM" id="CLU_873273_0_0_11"/>
<evidence type="ECO:0000256" key="1">
    <source>
        <dbReference type="ARBA" id="ARBA00009104"/>
    </source>
</evidence>
<protein>
    <recommendedName>
        <fullName evidence="5">UDP-N-acetylglucosamine kinase</fullName>
        <ecNumber evidence="2">2.7.1.176</ecNumber>
    </recommendedName>
    <alternativeName>
        <fullName evidence="5">UDP-N-acetylglucosamine kinase</fullName>
    </alternativeName>
</protein>
<sequence length="318" mass="34303">MVDAVTARRAWNTAKTELFGGVVPSVSPVLVSIGAQPGAGKTRALEASLKTFYSGQTFVSIIGDDFRKFHPDYEKLCALPDPEVMPRETAELSGWLVRQSLDYASENGYSCVVEGTLRNPETTLGTTRQFAEAGASTHLIVLGVSPAESWSGCLERYINALEEGQAARWTPLEAHNAGLEGTPKTLRAAEADLSVKRISIVDRAGVVHYDNERGVDGQWLKPAGAVGVLENLRGNVANRAEVIERIGLLQERAVRLGVPGTVQDGIKHADVLARGGGKQLHTKADVIAGIKNKAHKMGDKKARQPRSHSIERKTDPKL</sequence>
<evidence type="ECO:0000256" key="7">
    <source>
        <dbReference type="SAM" id="MobiDB-lite"/>
    </source>
</evidence>